<evidence type="ECO:0000313" key="2">
    <source>
        <dbReference type="EMBL" id="KAH7636375.1"/>
    </source>
</evidence>
<evidence type="ECO:0000313" key="3">
    <source>
        <dbReference type="EMBL" id="KAH9528451.1"/>
    </source>
</evidence>
<dbReference type="Proteomes" id="UP000790347">
    <property type="component" value="Unassembled WGS sequence"/>
</dbReference>
<dbReference type="EMBL" id="ASGP02000001">
    <property type="protein sequence ID" value="KAH9528451.1"/>
    <property type="molecule type" value="Genomic_DNA"/>
</dbReference>
<comment type="caution">
    <text evidence="3">The sequence shown here is derived from an EMBL/GenBank/DDBJ whole genome shotgun (WGS) entry which is preliminary data.</text>
</comment>
<reference evidence="3" key="1">
    <citation type="submission" date="2013-05" db="EMBL/GenBank/DDBJ databases">
        <authorList>
            <person name="Yim A.K.Y."/>
            <person name="Chan T.F."/>
            <person name="Ji K.M."/>
            <person name="Liu X.Y."/>
            <person name="Zhou J.W."/>
            <person name="Li R.Q."/>
            <person name="Yang K.Y."/>
            <person name="Li J."/>
            <person name="Li M."/>
            <person name="Law P.T.W."/>
            <person name="Wu Y.L."/>
            <person name="Cai Z.L."/>
            <person name="Qin H."/>
            <person name="Bao Y."/>
            <person name="Leung R.K.K."/>
            <person name="Ng P.K.S."/>
            <person name="Zou J."/>
            <person name="Zhong X.J."/>
            <person name="Ran P.X."/>
            <person name="Zhong N.S."/>
            <person name="Liu Z.G."/>
            <person name="Tsui S.K.W."/>
        </authorList>
    </citation>
    <scope>NUCLEOTIDE SEQUENCE</scope>
    <source>
        <strain evidence="3">Derf</strain>
        <tissue evidence="3">Whole organism</tissue>
    </source>
</reference>
<proteinExistence type="predicted"/>
<reference evidence="3" key="4">
    <citation type="journal article" date="2022" name="Res Sq">
        <title>Comparative Genomics Reveals Insights into the Divergent Evolution of Astigmatic Mites and Household Pest Adaptations.</title>
        <authorList>
            <person name="Xiong Q."/>
            <person name="Wan A.T.-Y."/>
            <person name="Liu X.-Y."/>
            <person name="Fung C.S.-H."/>
            <person name="Xiao X."/>
            <person name="Malainual N."/>
            <person name="Hou J."/>
            <person name="Wang L."/>
            <person name="Wang M."/>
            <person name="Yang K."/>
            <person name="Cui Y."/>
            <person name="Leung E."/>
            <person name="Nong W."/>
            <person name="Shin S.-K."/>
            <person name="Au S."/>
            <person name="Jeong K.Y."/>
            <person name="Chew F.T."/>
            <person name="Hui J."/>
            <person name="Leung T.F."/>
            <person name="Tungtrongchitr A."/>
            <person name="Zhong N."/>
            <person name="Liu Z."/>
            <person name="Tsui S."/>
        </authorList>
    </citation>
    <scope>NUCLEOTIDE SEQUENCE</scope>
    <source>
        <strain evidence="3">Derf</strain>
        <tissue evidence="3">Whole organism</tissue>
    </source>
</reference>
<feature type="compositionally biased region" description="Low complexity" evidence="1">
    <location>
        <begin position="12"/>
        <end position="22"/>
    </location>
</feature>
<organism evidence="3 4">
    <name type="scientific">Dermatophagoides farinae</name>
    <name type="common">American house dust mite</name>
    <dbReference type="NCBI Taxonomy" id="6954"/>
    <lineage>
        <taxon>Eukaryota</taxon>
        <taxon>Metazoa</taxon>
        <taxon>Ecdysozoa</taxon>
        <taxon>Arthropoda</taxon>
        <taxon>Chelicerata</taxon>
        <taxon>Arachnida</taxon>
        <taxon>Acari</taxon>
        <taxon>Acariformes</taxon>
        <taxon>Sarcoptiformes</taxon>
        <taxon>Astigmata</taxon>
        <taxon>Psoroptidia</taxon>
        <taxon>Analgoidea</taxon>
        <taxon>Pyroglyphidae</taxon>
        <taxon>Dermatophagoidinae</taxon>
        <taxon>Dermatophagoides</taxon>
    </lineage>
</organism>
<dbReference type="OrthoDB" id="6501962at2759"/>
<dbReference type="EMBL" id="SDOV01000010">
    <property type="protein sequence ID" value="KAH7636375.1"/>
    <property type="molecule type" value="Genomic_DNA"/>
</dbReference>
<evidence type="ECO:0000256" key="1">
    <source>
        <dbReference type="SAM" id="MobiDB-lite"/>
    </source>
</evidence>
<keyword evidence="4" id="KW-1185">Reference proteome</keyword>
<name>A0A922IBH3_DERFA</name>
<evidence type="ECO:0000313" key="4">
    <source>
        <dbReference type="Proteomes" id="UP000790347"/>
    </source>
</evidence>
<dbReference type="AlphaFoldDB" id="A0A922IBH3"/>
<dbReference type="Proteomes" id="UP000828236">
    <property type="component" value="Unassembled WGS sequence"/>
</dbReference>
<feature type="region of interest" description="Disordered" evidence="1">
    <location>
        <begin position="1"/>
        <end position="22"/>
    </location>
</feature>
<accession>A0A922IBH3</accession>
<reference evidence="2" key="2">
    <citation type="submission" date="2020-06" db="EMBL/GenBank/DDBJ databases">
        <authorList>
            <person name="Ji K."/>
            <person name="Li J."/>
        </authorList>
    </citation>
    <scope>NUCLEOTIDE SEQUENCE</scope>
    <source>
        <strain evidence="2">JKM2019</strain>
        <tissue evidence="2">Whole body</tissue>
    </source>
</reference>
<gene>
    <name evidence="3" type="ORF">DERF_002398</name>
    <name evidence="2" type="ORF">HUG17_10345</name>
</gene>
<reference evidence="2" key="3">
    <citation type="journal article" date="2021" name="World Allergy Organ. J.">
        <title>Chromosome-level assembly of Dermatophagoides farinae genome and transcriptome reveals two novel allergens Der f 37 and Der f 39.</title>
        <authorList>
            <person name="Chen J."/>
            <person name="Cai Z."/>
            <person name="Fan D."/>
            <person name="Hu J."/>
            <person name="Hou Y."/>
            <person name="He Y."/>
            <person name="Zhang Z."/>
            <person name="Zhao Z."/>
            <person name="Gao P."/>
            <person name="Hu W."/>
            <person name="Sun J."/>
            <person name="Li J."/>
            <person name="Ji K."/>
        </authorList>
    </citation>
    <scope>NUCLEOTIDE SEQUENCE</scope>
    <source>
        <strain evidence="2">JKM2019</strain>
    </source>
</reference>
<protein>
    <submittedName>
        <fullName evidence="3">Uncharacterized protein</fullName>
    </submittedName>
</protein>
<sequence length="237" mass="28040">MCRYHGNENQYSQQSSSSSPSSLPRILQALIRMERKAENDYHLIQSRLGQIKEMESILNKLIVTHIDSDNYVDYLFKRAEQLSGHLETYENIIGKIDIGEPIRKNFKQISFEFIEYLKRKIEFKSVWIESMERIEMGRQTIKEKVMKLDDFKQTIDDAYENGEYFRLSEQKTEFDQQLDQMNNLVDNCFQSGQQSKELSSILHDKLTELESNFQHIVRESMDKINDIKRTSARITTC</sequence>